<dbReference type="EMBL" id="LAQT01000002">
    <property type="protein sequence ID" value="KPC54785.1"/>
    <property type="molecule type" value="Genomic_DNA"/>
</dbReference>
<dbReference type="AlphaFoldDB" id="A0A0N0XL46"/>
<sequence length="39" mass="4109">MGAHPAATGLTRITLSPLLYYAIIAIHIVLPLPRAARGV</sequence>
<name>A0A0N0XL46_9NEIS</name>
<evidence type="ECO:0000313" key="3">
    <source>
        <dbReference type="Proteomes" id="UP000037939"/>
    </source>
</evidence>
<accession>A0A0N0XL46</accession>
<keyword evidence="1" id="KW-1133">Transmembrane helix</keyword>
<organism evidence="2 3">
    <name type="scientific">Amantichitinum ursilacus</name>
    <dbReference type="NCBI Taxonomy" id="857265"/>
    <lineage>
        <taxon>Bacteria</taxon>
        <taxon>Pseudomonadati</taxon>
        <taxon>Pseudomonadota</taxon>
        <taxon>Betaproteobacteria</taxon>
        <taxon>Neisseriales</taxon>
        <taxon>Chitinibacteraceae</taxon>
        <taxon>Amantichitinum</taxon>
    </lineage>
</organism>
<keyword evidence="1" id="KW-0472">Membrane</keyword>
<keyword evidence="3" id="KW-1185">Reference proteome</keyword>
<reference evidence="2 3" key="1">
    <citation type="submission" date="2015-07" db="EMBL/GenBank/DDBJ databases">
        <title>Draft genome sequence of the Amantichitinum ursilacus IGB-41, a new chitin-degrading bacterium.</title>
        <authorList>
            <person name="Kirstahler P."/>
            <person name="Guenther M."/>
            <person name="Grumaz C."/>
            <person name="Rupp S."/>
            <person name="Zibek S."/>
            <person name="Sohn K."/>
        </authorList>
    </citation>
    <scope>NUCLEOTIDE SEQUENCE [LARGE SCALE GENOMIC DNA]</scope>
    <source>
        <strain evidence="2 3">IGB-41</strain>
    </source>
</reference>
<gene>
    <name evidence="2" type="ORF">WG78_04410</name>
</gene>
<proteinExistence type="predicted"/>
<feature type="transmembrane region" description="Helical" evidence="1">
    <location>
        <begin position="18"/>
        <end position="36"/>
    </location>
</feature>
<evidence type="ECO:0000256" key="1">
    <source>
        <dbReference type="SAM" id="Phobius"/>
    </source>
</evidence>
<evidence type="ECO:0000313" key="2">
    <source>
        <dbReference type="EMBL" id="KPC54785.1"/>
    </source>
</evidence>
<comment type="caution">
    <text evidence="2">The sequence shown here is derived from an EMBL/GenBank/DDBJ whole genome shotgun (WGS) entry which is preliminary data.</text>
</comment>
<dbReference type="STRING" id="857265.WG78_04410"/>
<keyword evidence="1" id="KW-0812">Transmembrane</keyword>
<protein>
    <submittedName>
        <fullName evidence="2">Uncharacterized protein</fullName>
    </submittedName>
</protein>
<dbReference type="Proteomes" id="UP000037939">
    <property type="component" value="Unassembled WGS sequence"/>
</dbReference>